<protein>
    <submittedName>
        <fullName evidence="1">Uncharacterized protein</fullName>
    </submittedName>
</protein>
<sequence>MNRRLAAPAWTIRAIVSTKPDGRAAGAAARLRATALQPDRIDATLAAGRCDNDALVAHEEVSHTLGAIASWIRSQRMRAAWRA</sequence>
<accession>A0A105UY33</accession>
<name>A0A105UY33_9BURK</name>
<comment type="caution">
    <text evidence="1">The sequence shown here is derived from an EMBL/GenBank/DDBJ whole genome shotgun (WGS) entry which is preliminary data.</text>
</comment>
<evidence type="ECO:0000313" key="2">
    <source>
        <dbReference type="Proteomes" id="UP000062317"/>
    </source>
</evidence>
<gene>
    <name evidence="1" type="ORF">WT27_17550</name>
</gene>
<proteinExistence type="predicted"/>
<dbReference type="Proteomes" id="UP000062317">
    <property type="component" value="Unassembled WGS sequence"/>
</dbReference>
<evidence type="ECO:0000313" key="1">
    <source>
        <dbReference type="EMBL" id="KVV37549.1"/>
    </source>
</evidence>
<keyword evidence="2" id="KW-1185">Reference proteome</keyword>
<organism evidence="1 2">
    <name type="scientific">Burkholderia territorii</name>
    <dbReference type="NCBI Taxonomy" id="1503055"/>
    <lineage>
        <taxon>Bacteria</taxon>
        <taxon>Pseudomonadati</taxon>
        <taxon>Pseudomonadota</taxon>
        <taxon>Betaproteobacteria</taxon>
        <taxon>Burkholderiales</taxon>
        <taxon>Burkholderiaceae</taxon>
        <taxon>Burkholderia</taxon>
        <taxon>Burkholderia cepacia complex</taxon>
    </lineage>
</organism>
<dbReference type="AlphaFoldDB" id="A0A105UY33"/>
<dbReference type="EMBL" id="LPEQ01000140">
    <property type="protein sequence ID" value="KVV37549.1"/>
    <property type="molecule type" value="Genomic_DNA"/>
</dbReference>
<reference evidence="1 2" key="1">
    <citation type="submission" date="2015-11" db="EMBL/GenBank/DDBJ databases">
        <title>Expanding the genomic diversity of Burkholderia species for the development of highly accurate diagnostics.</title>
        <authorList>
            <person name="Sahl J."/>
            <person name="Keim P."/>
            <person name="Wagner D."/>
        </authorList>
    </citation>
    <scope>NUCLEOTIDE SEQUENCE [LARGE SCALE GENOMIC DNA]</scope>
    <source>
        <strain evidence="1 2">MSMB1301WGS</strain>
    </source>
</reference>